<keyword evidence="4" id="KW-0645">Protease</keyword>
<dbReference type="GO" id="GO:0004181">
    <property type="term" value="F:metallocarboxypeptidase activity"/>
    <property type="evidence" value="ECO:0007669"/>
    <property type="project" value="InterPro"/>
</dbReference>
<reference evidence="4 5" key="1">
    <citation type="submission" date="2019-02" db="EMBL/GenBank/DDBJ databases">
        <title>Deep-cultivation of Planctomycetes and their phenomic and genomic characterization uncovers novel biology.</title>
        <authorList>
            <person name="Wiegand S."/>
            <person name="Jogler M."/>
            <person name="Boedeker C."/>
            <person name="Pinto D."/>
            <person name="Vollmers J."/>
            <person name="Rivas-Marin E."/>
            <person name="Kohn T."/>
            <person name="Peeters S.H."/>
            <person name="Heuer A."/>
            <person name="Rast P."/>
            <person name="Oberbeckmann S."/>
            <person name="Bunk B."/>
            <person name="Jeske O."/>
            <person name="Meyerdierks A."/>
            <person name="Storesund J.E."/>
            <person name="Kallscheuer N."/>
            <person name="Luecker S."/>
            <person name="Lage O.M."/>
            <person name="Pohl T."/>
            <person name="Merkel B.J."/>
            <person name="Hornburger P."/>
            <person name="Mueller R.-W."/>
            <person name="Bruemmer F."/>
            <person name="Labrenz M."/>
            <person name="Spormann A.M."/>
            <person name="Op den Camp H."/>
            <person name="Overmann J."/>
            <person name="Amann R."/>
            <person name="Jetten M.S.M."/>
            <person name="Mascher T."/>
            <person name="Medema M.H."/>
            <person name="Devos D.P."/>
            <person name="Kaster A.-K."/>
            <person name="Ovreas L."/>
            <person name="Rohde M."/>
            <person name="Galperin M.Y."/>
            <person name="Jogler C."/>
        </authorList>
    </citation>
    <scope>NUCLEOTIDE SEQUENCE [LARGE SCALE GENOMIC DNA]</scope>
    <source>
        <strain evidence="4 5">HG15A2</strain>
    </source>
</reference>
<dbReference type="Pfam" id="PF18027">
    <property type="entry name" value="Pepdidase_M14_N"/>
    <property type="match status" value="1"/>
</dbReference>
<dbReference type="Proteomes" id="UP000319852">
    <property type="component" value="Chromosome"/>
</dbReference>
<dbReference type="RefSeq" id="WP_218932115.1">
    <property type="nucleotide sequence ID" value="NZ_CP036263.1"/>
</dbReference>
<dbReference type="Gene3D" id="2.60.40.3120">
    <property type="match status" value="1"/>
</dbReference>
<dbReference type="InterPro" id="IPR050821">
    <property type="entry name" value="Cytosolic_carboxypeptidase"/>
</dbReference>
<dbReference type="GO" id="GO:0006508">
    <property type="term" value="P:proteolysis"/>
    <property type="evidence" value="ECO:0007669"/>
    <property type="project" value="InterPro"/>
</dbReference>
<gene>
    <name evidence="4" type="ORF">HG15A2_41550</name>
</gene>
<proteinExistence type="inferred from homology"/>
<sequence>MSFKLLTSKVLLAAILGIWLGMLLGTGNALGQITLDGDFDHGSLDEANSSVSGSLVSLAGRDNFNSGDWKWLYFSADNVNGLQPTFQIDDDFATGGSSLNNHEMVYSYDQQTWQFFDNNARSSGAGTFTFSNNAPFSQNEVYVAYGLPYSNGRSVAHTAQAATSPWVSPTVSGNASLVIGQSPGGIDDLGRPIASRDMYGYKITDSSATGPKQKIAVMGGVHANETVANYTLEGLVDFLLSDDLEAGRLRSLAEIYVYPMVNPDGRHAGYNRSTVQRPNHDPNRFWDSPSYGGMSDVKVVGDALLADTGGDVDYFIDFHSTVNGKDGHYGYVHPDFQADPFWQTLLQLEPSVNTQSASLVSLTGQKFGRDELNAEFTMTFETQFIAGENIDRFHDLGANFGRSLEQTFRVAADVNFDRVLDSQDWLQFIAGAETDLSGLTAVEAYAAGDLDGDGVNSIEDLSIFKNAYIAEYGIASFAALLVPVPEPTTMALLLLALAARPRSSRKQFDSYPTHRRI</sequence>
<comment type="cofactor">
    <cofactor evidence="1">
        <name>Zn(2+)</name>
        <dbReference type="ChEBI" id="CHEBI:29105"/>
    </cofactor>
</comment>
<feature type="active site" description="Proton donor/acceptor" evidence="2">
    <location>
        <position position="381"/>
    </location>
</feature>
<dbReference type="PROSITE" id="PS52035">
    <property type="entry name" value="PEPTIDASE_M14"/>
    <property type="match status" value="1"/>
</dbReference>
<dbReference type="EMBL" id="CP036263">
    <property type="protein sequence ID" value="QDT00813.1"/>
    <property type="molecule type" value="Genomic_DNA"/>
</dbReference>
<dbReference type="InterPro" id="IPR000834">
    <property type="entry name" value="Peptidase_M14"/>
</dbReference>
<keyword evidence="4" id="KW-0121">Carboxypeptidase</keyword>
<dbReference type="SMART" id="SM00631">
    <property type="entry name" value="Zn_pept"/>
    <property type="match status" value="1"/>
</dbReference>
<evidence type="ECO:0000256" key="1">
    <source>
        <dbReference type="ARBA" id="ARBA00001947"/>
    </source>
</evidence>
<organism evidence="4 5">
    <name type="scientific">Adhaeretor mobilis</name>
    <dbReference type="NCBI Taxonomy" id="1930276"/>
    <lineage>
        <taxon>Bacteria</taxon>
        <taxon>Pseudomonadati</taxon>
        <taxon>Planctomycetota</taxon>
        <taxon>Planctomycetia</taxon>
        <taxon>Pirellulales</taxon>
        <taxon>Lacipirellulaceae</taxon>
        <taxon>Adhaeretor</taxon>
    </lineage>
</organism>
<comment type="similarity">
    <text evidence="2">Belongs to the peptidase M14 family.</text>
</comment>
<dbReference type="GO" id="GO:0008270">
    <property type="term" value="F:zinc ion binding"/>
    <property type="evidence" value="ECO:0007669"/>
    <property type="project" value="InterPro"/>
</dbReference>
<dbReference type="Gene3D" id="3.40.630.10">
    <property type="entry name" value="Zn peptidases"/>
    <property type="match status" value="1"/>
</dbReference>
<evidence type="ECO:0000313" key="4">
    <source>
        <dbReference type="EMBL" id="QDT00813.1"/>
    </source>
</evidence>
<dbReference type="AlphaFoldDB" id="A0A517N105"/>
<dbReference type="InterPro" id="IPR040626">
    <property type="entry name" value="Pepdidase_M14_N"/>
</dbReference>
<dbReference type="PANTHER" id="PTHR12756">
    <property type="entry name" value="CYTOSOLIC CARBOXYPEPTIDASE"/>
    <property type="match status" value="1"/>
</dbReference>
<evidence type="ECO:0000259" key="3">
    <source>
        <dbReference type="PROSITE" id="PS52035"/>
    </source>
</evidence>
<keyword evidence="5" id="KW-1185">Reference proteome</keyword>
<name>A0A517N105_9BACT</name>
<keyword evidence="4" id="KW-0378">Hydrolase</keyword>
<dbReference type="PANTHER" id="PTHR12756:SF11">
    <property type="entry name" value="CYTOSOLIC CARBOXYPEPTIDASE 1"/>
    <property type="match status" value="1"/>
</dbReference>
<dbReference type="KEGG" id="amob:HG15A2_41550"/>
<accession>A0A517N105</accession>
<protein>
    <submittedName>
        <fullName evidence="4">Zinc carboxypeptidase</fullName>
    </submittedName>
</protein>
<evidence type="ECO:0000313" key="5">
    <source>
        <dbReference type="Proteomes" id="UP000319852"/>
    </source>
</evidence>
<feature type="domain" description="Peptidase M14" evidence="3">
    <location>
        <begin position="155"/>
        <end position="408"/>
    </location>
</feature>
<evidence type="ECO:0000256" key="2">
    <source>
        <dbReference type="PROSITE-ProRule" id="PRU01379"/>
    </source>
</evidence>
<dbReference type="SUPFAM" id="SSF53187">
    <property type="entry name" value="Zn-dependent exopeptidases"/>
    <property type="match status" value="1"/>
</dbReference>
<dbReference type="Pfam" id="PF00246">
    <property type="entry name" value="Peptidase_M14"/>
    <property type="match status" value="1"/>
</dbReference>